<proteinExistence type="predicted"/>
<keyword evidence="1" id="KW-0472">Membrane</keyword>
<dbReference type="EMBL" id="ACSJ01000017">
    <property type="protein sequence ID" value="EES90343.1"/>
    <property type="molecule type" value="Genomic_DNA"/>
</dbReference>
<keyword evidence="1" id="KW-1133">Transmembrane helix</keyword>
<reference evidence="2 3" key="1">
    <citation type="submission" date="2009-10" db="EMBL/GenBank/DDBJ databases">
        <authorList>
            <person name="Shrivastava S."/>
            <person name="Brinkac L.B."/>
            <person name="Brown J.L."/>
            <person name="Bruce D.B."/>
            <person name="Detter C."/>
            <person name="Green L.D."/>
            <person name="Munk C.A."/>
            <person name="Rogers Y.C."/>
            <person name="Tapia R."/>
            <person name="Saunders E.S."/>
            <person name="Sims D.R."/>
            <person name="Smith L.A."/>
            <person name="Smith T.J."/>
            <person name="Sutton G."/>
            <person name="Brettin T."/>
        </authorList>
    </citation>
    <scope>NUCLEOTIDE SEQUENCE [LARGE SCALE GENOMIC DNA]</scope>
    <source>
        <strain evidence="3">D str. 1873</strain>
    </source>
</reference>
<comment type="caution">
    <text evidence="2">The sequence shown here is derived from an EMBL/GenBank/DDBJ whole genome shotgun (WGS) entry which is preliminary data.</text>
</comment>
<evidence type="ECO:0000313" key="3">
    <source>
        <dbReference type="Proteomes" id="UP000006160"/>
    </source>
</evidence>
<accession>A0A9P2G5G0</accession>
<dbReference type="AlphaFoldDB" id="A0A9P2G5G0"/>
<organism evidence="2 3">
    <name type="scientific">Clostridium botulinum D str. 1873</name>
    <dbReference type="NCBI Taxonomy" id="592027"/>
    <lineage>
        <taxon>Bacteria</taxon>
        <taxon>Bacillati</taxon>
        <taxon>Bacillota</taxon>
        <taxon>Clostridia</taxon>
        <taxon>Eubacteriales</taxon>
        <taxon>Clostridiaceae</taxon>
        <taxon>Clostridium</taxon>
    </lineage>
</organism>
<dbReference type="Proteomes" id="UP000006160">
    <property type="component" value="Unassembled WGS sequence"/>
</dbReference>
<feature type="transmembrane region" description="Helical" evidence="1">
    <location>
        <begin position="21"/>
        <end position="42"/>
    </location>
</feature>
<sequence length="59" mass="6957">MNIYTNSKNTGIKMNEICYCIFAYAVLNIWYSPSVFAIAYEYSPSKNAKRMKCIKRKYI</sequence>
<keyword evidence="1" id="KW-0812">Transmembrane</keyword>
<gene>
    <name evidence="2" type="ORF">CLG_B2321</name>
</gene>
<name>A0A9P2G5G0_CLOBO</name>
<evidence type="ECO:0000313" key="2">
    <source>
        <dbReference type="EMBL" id="EES90343.1"/>
    </source>
</evidence>
<evidence type="ECO:0000256" key="1">
    <source>
        <dbReference type="SAM" id="Phobius"/>
    </source>
</evidence>
<protein>
    <submittedName>
        <fullName evidence="2">Uncharacterized protein</fullName>
    </submittedName>
</protein>